<keyword evidence="3" id="KW-1185">Reference proteome</keyword>
<dbReference type="Proteomes" id="UP000189370">
    <property type="component" value="Unassembled WGS sequence"/>
</dbReference>
<feature type="transmembrane region" description="Helical" evidence="1">
    <location>
        <begin position="124"/>
        <end position="153"/>
    </location>
</feature>
<evidence type="ECO:0000256" key="1">
    <source>
        <dbReference type="SAM" id="Phobius"/>
    </source>
</evidence>
<keyword evidence="1" id="KW-0812">Transmembrane</keyword>
<feature type="transmembrane region" description="Helical" evidence="1">
    <location>
        <begin position="448"/>
        <end position="466"/>
    </location>
</feature>
<feature type="transmembrane region" description="Helical" evidence="1">
    <location>
        <begin position="493"/>
        <end position="513"/>
    </location>
</feature>
<accession>A0A1S8AVA7</accession>
<proteinExistence type="predicted"/>
<evidence type="ECO:0000313" key="3">
    <source>
        <dbReference type="Proteomes" id="UP000189370"/>
    </source>
</evidence>
<feature type="transmembrane region" description="Helical" evidence="1">
    <location>
        <begin position="301"/>
        <end position="320"/>
    </location>
</feature>
<dbReference type="EMBL" id="LWLN01000001">
    <property type="protein sequence ID" value="OLZ40858.1"/>
    <property type="molecule type" value="Genomic_DNA"/>
</dbReference>
<feature type="transmembrane region" description="Helical" evidence="1">
    <location>
        <begin position="46"/>
        <end position="66"/>
    </location>
</feature>
<protein>
    <submittedName>
        <fullName evidence="2">Uncharacterized protein</fullName>
    </submittedName>
</protein>
<dbReference type="AlphaFoldDB" id="A0A1S8AVA7"/>
<feature type="transmembrane region" description="Helical" evidence="1">
    <location>
        <begin position="370"/>
        <end position="390"/>
    </location>
</feature>
<organism evidence="2 3">
    <name type="scientific">Natrinema saccharevitans</name>
    <dbReference type="NCBI Taxonomy" id="301967"/>
    <lineage>
        <taxon>Archaea</taxon>
        <taxon>Methanobacteriati</taxon>
        <taxon>Methanobacteriota</taxon>
        <taxon>Stenosarchaea group</taxon>
        <taxon>Halobacteria</taxon>
        <taxon>Halobacteriales</taxon>
        <taxon>Natrialbaceae</taxon>
        <taxon>Natrinema</taxon>
    </lineage>
</organism>
<name>A0A1S8AVA7_9EURY</name>
<feature type="transmembrane region" description="Helical" evidence="1">
    <location>
        <begin position="222"/>
        <end position="242"/>
    </location>
</feature>
<keyword evidence="1" id="KW-1133">Transmembrane helix</keyword>
<evidence type="ECO:0000313" key="2">
    <source>
        <dbReference type="EMBL" id="OLZ40858.1"/>
    </source>
</evidence>
<feature type="transmembrane region" description="Helical" evidence="1">
    <location>
        <begin position="7"/>
        <end position="26"/>
    </location>
</feature>
<feature type="transmembrane region" description="Helical" evidence="1">
    <location>
        <begin position="402"/>
        <end position="427"/>
    </location>
</feature>
<dbReference type="OrthoDB" id="205375at2157"/>
<feature type="transmembrane region" description="Helical" evidence="1">
    <location>
        <begin position="165"/>
        <end position="183"/>
    </location>
</feature>
<gene>
    <name evidence="2" type="ORF">A6E15_07575</name>
</gene>
<dbReference type="RefSeq" id="WP_076145220.1">
    <property type="nucleotide sequence ID" value="NZ_LWLN01000001.1"/>
</dbReference>
<reference evidence="3" key="1">
    <citation type="submission" date="2016-04" db="EMBL/GenBank/DDBJ databases">
        <authorList>
            <person name="Chen S.-C."/>
            <person name="Lai M.-C."/>
        </authorList>
    </citation>
    <scope>NUCLEOTIDE SEQUENCE [LARGE SCALE GENOMIC DNA]</scope>
    <source>
        <strain evidence="3">AB14</strain>
    </source>
</reference>
<feature type="transmembrane region" description="Helical" evidence="1">
    <location>
        <begin position="87"/>
        <end position="112"/>
    </location>
</feature>
<sequence>MLRQDYWLLFSVLLSIFYVLLIRVAYTSSETIGTDYLLTGSITSMFWAGFGGLFLFILILNVWSGVNEESNVTNNSHYLTIRTVPDLVLAHVISSSVKFLAVVTPITVAAGIGFSVGSESYQNVIGFVVLTPVLVVSAVAAGYPLGLIIKGIVRRSQTLLRYKSLIGLLLTGLYFGTAVTGYWDAIIETGEPALTAPPLTWFGDLALVTVAGEGATPITAPLLTGFFGLLTAIAIGCAIPAARFAWSGDLVITADDSESDDDSLPPDHQFETALARICTSQGTFAIASTTLIRLVRSPKQIVFVALPLLGVIPAAEQFLTTGSLPWYAPWAVVWYGAWTAGTAISLNPLGNQGATLPAVLSSPISGRQIVHGYIVAVLTAAPITVLFAIGTGIVADRPQSELAVLAVASVVAIAIGAVVSIGIGTLFPRFQESEIGQSTVAVPPSKTAYLFYSLFSMAIVIAVATINSEMVLEITTSLITRLLPLAITVSNDIVEITSWAMIVAIVLSVPIWYRIAVDRLHTYELE</sequence>
<keyword evidence="1" id="KW-0472">Membrane</keyword>
<comment type="caution">
    <text evidence="2">The sequence shown here is derived from an EMBL/GenBank/DDBJ whole genome shotgun (WGS) entry which is preliminary data.</text>
</comment>
<feature type="transmembrane region" description="Helical" evidence="1">
    <location>
        <begin position="326"/>
        <end position="349"/>
    </location>
</feature>